<name>A0ACC0CB80_CATRO</name>
<evidence type="ECO:0000313" key="2">
    <source>
        <dbReference type="Proteomes" id="UP001060085"/>
    </source>
</evidence>
<dbReference type="Proteomes" id="UP001060085">
    <property type="component" value="Linkage Group LG01"/>
</dbReference>
<accession>A0ACC0CB80</accession>
<proteinExistence type="predicted"/>
<reference evidence="2" key="1">
    <citation type="journal article" date="2023" name="Nat. Plants">
        <title>Single-cell RNA sequencing provides a high-resolution roadmap for understanding the multicellular compartmentation of specialized metabolism.</title>
        <authorList>
            <person name="Sun S."/>
            <person name="Shen X."/>
            <person name="Li Y."/>
            <person name="Li Y."/>
            <person name="Wang S."/>
            <person name="Li R."/>
            <person name="Zhang H."/>
            <person name="Shen G."/>
            <person name="Guo B."/>
            <person name="Wei J."/>
            <person name="Xu J."/>
            <person name="St-Pierre B."/>
            <person name="Chen S."/>
            <person name="Sun C."/>
        </authorList>
    </citation>
    <scope>NUCLEOTIDE SEQUENCE [LARGE SCALE GENOMIC DNA]</scope>
</reference>
<protein>
    <submittedName>
        <fullName evidence="1">Uncharacterized protein</fullName>
    </submittedName>
</protein>
<evidence type="ECO:0000313" key="1">
    <source>
        <dbReference type="EMBL" id="KAI5682238.1"/>
    </source>
</evidence>
<gene>
    <name evidence="1" type="ORF">M9H77_03466</name>
</gene>
<organism evidence="1 2">
    <name type="scientific">Catharanthus roseus</name>
    <name type="common">Madagascar periwinkle</name>
    <name type="synonym">Vinca rosea</name>
    <dbReference type="NCBI Taxonomy" id="4058"/>
    <lineage>
        <taxon>Eukaryota</taxon>
        <taxon>Viridiplantae</taxon>
        <taxon>Streptophyta</taxon>
        <taxon>Embryophyta</taxon>
        <taxon>Tracheophyta</taxon>
        <taxon>Spermatophyta</taxon>
        <taxon>Magnoliopsida</taxon>
        <taxon>eudicotyledons</taxon>
        <taxon>Gunneridae</taxon>
        <taxon>Pentapetalae</taxon>
        <taxon>asterids</taxon>
        <taxon>lamiids</taxon>
        <taxon>Gentianales</taxon>
        <taxon>Apocynaceae</taxon>
        <taxon>Rauvolfioideae</taxon>
        <taxon>Vinceae</taxon>
        <taxon>Catharanthinae</taxon>
        <taxon>Catharanthus</taxon>
    </lineage>
</organism>
<comment type="caution">
    <text evidence="1">The sequence shown here is derived from an EMBL/GenBank/DDBJ whole genome shotgun (WGS) entry which is preliminary data.</text>
</comment>
<keyword evidence="2" id="KW-1185">Reference proteome</keyword>
<sequence length="330" mass="35930">MRQFGCDQPIPAACDTHLDLHQLQLRGNDHTYWATGHATRLEMVSGYHASLIGNTARRDTQTFRYQLAGVDRRMMTSILQEVDDMTIGVLEGPSSSMTQYASVMRKVKTIIRRCMVSICVTLGCTPSQHDIQQTFIVQPSCRRPRKPVTKHCARRVKMGARRLPGGGARGGHAPAPPHLGERGQADPRHGGERGGGSGRRGCGDPGSYILPDPFDTPKLDAPTFSLGLIPFALSYPSRAGTSYVPPNPFNNSYTNYVQPPPSAIGLSFDAPLLPSTTSSSVPHMPISRASSSVSHEHGDDPSNDVTPAQQLGFGHRIRSKTTKFTPSDYR</sequence>
<dbReference type="EMBL" id="CM044701">
    <property type="protein sequence ID" value="KAI5682238.1"/>
    <property type="molecule type" value="Genomic_DNA"/>
</dbReference>